<feature type="region of interest" description="Disordered" evidence="1">
    <location>
        <begin position="1"/>
        <end position="37"/>
    </location>
</feature>
<reference evidence="3" key="2">
    <citation type="submission" date="2020-09" db="EMBL/GenBank/DDBJ databases">
        <authorList>
            <person name="Sun Q."/>
            <person name="Zhou Y."/>
        </authorList>
    </citation>
    <scope>NUCLEOTIDE SEQUENCE</scope>
    <source>
        <strain evidence="3">CGMCC 4.7368</strain>
    </source>
</reference>
<keyword evidence="2" id="KW-1133">Transmembrane helix</keyword>
<accession>A0A918DNH2</accession>
<evidence type="ECO:0000313" key="3">
    <source>
        <dbReference type="EMBL" id="GGO75482.1"/>
    </source>
</evidence>
<evidence type="ECO:0000256" key="2">
    <source>
        <dbReference type="SAM" id="Phobius"/>
    </source>
</evidence>
<evidence type="ECO:0000313" key="4">
    <source>
        <dbReference type="Proteomes" id="UP000646523"/>
    </source>
</evidence>
<dbReference type="Proteomes" id="UP000646523">
    <property type="component" value="Unassembled WGS sequence"/>
</dbReference>
<keyword evidence="2" id="KW-0472">Membrane</keyword>
<feature type="compositionally biased region" description="Basic and acidic residues" evidence="1">
    <location>
        <begin position="104"/>
        <end position="116"/>
    </location>
</feature>
<comment type="caution">
    <text evidence="3">The sequence shown here is derived from an EMBL/GenBank/DDBJ whole genome shotgun (WGS) entry which is preliminary data.</text>
</comment>
<protein>
    <recommendedName>
        <fullName evidence="5">Cell division protein FtsL</fullName>
    </recommendedName>
</protein>
<dbReference type="AlphaFoldDB" id="A0A918DNH2"/>
<feature type="transmembrane region" description="Helical" evidence="2">
    <location>
        <begin position="40"/>
        <end position="60"/>
    </location>
</feature>
<keyword evidence="2" id="KW-0812">Transmembrane</keyword>
<reference evidence="3" key="1">
    <citation type="journal article" date="2014" name="Int. J. Syst. Evol. Microbiol.">
        <title>Complete genome sequence of Corynebacterium casei LMG S-19264T (=DSM 44701T), isolated from a smear-ripened cheese.</title>
        <authorList>
            <consortium name="US DOE Joint Genome Institute (JGI-PGF)"/>
            <person name="Walter F."/>
            <person name="Albersmeier A."/>
            <person name="Kalinowski J."/>
            <person name="Ruckert C."/>
        </authorList>
    </citation>
    <scope>NUCLEOTIDE SEQUENCE</scope>
    <source>
        <strain evidence="3">CGMCC 4.7368</strain>
    </source>
</reference>
<evidence type="ECO:0000256" key="1">
    <source>
        <dbReference type="SAM" id="MobiDB-lite"/>
    </source>
</evidence>
<name>A0A918DNH2_9ACTN</name>
<dbReference type="EMBL" id="BMNH01000017">
    <property type="protein sequence ID" value="GGO75482.1"/>
    <property type="molecule type" value="Genomic_DNA"/>
</dbReference>
<evidence type="ECO:0008006" key="5">
    <source>
        <dbReference type="Google" id="ProtNLM"/>
    </source>
</evidence>
<proteinExistence type="predicted"/>
<organism evidence="3 4">
    <name type="scientific">Nonomuraea cavernae</name>
    <dbReference type="NCBI Taxonomy" id="2045107"/>
    <lineage>
        <taxon>Bacteria</taxon>
        <taxon>Bacillati</taxon>
        <taxon>Actinomycetota</taxon>
        <taxon>Actinomycetes</taxon>
        <taxon>Streptosporangiales</taxon>
        <taxon>Streptosporangiaceae</taxon>
        <taxon>Nonomuraea</taxon>
    </lineage>
</organism>
<gene>
    <name evidence="3" type="ORF">GCM10012289_50660</name>
</gene>
<keyword evidence="4" id="KW-1185">Reference proteome</keyword>
<feature type="region of interest" description="Disordered" evidence="1">
    <location>
        <begin position="99"/>
        <end position="134"/>
    </location>
</feature>
<sequence>MPQQSKPIPRPRPAADTPVPEARPSRPEAGRQPSRRRQRAPFVLLVLGLLCGGLVSLLLLNTVLAQDSITATTLREEIATARLQNEEVAQRIQKLTQPGAISEGAERQNLSRDWKHVNPLPGATDDADRVGQTR</sequence>